<dbReference type="GO" id="GO:0016651">
    <property type="term" value="F:oxidoreductase activity, acting on NAD(P)H"/>
    <property type="evidence" value="ECO:0007669"/>
    <property type="project" value="UniProtKB-ARBA"/>
</dbReference>
<dbReference type="KEGG" id="ctae:BGI42_03755"/>
<dbReference type="Proteomes" id="UP000094652">
    <property type="component" value="Chromosome"/>
</dbReference>
<accession>A0A1D7XI76</accession>
<dbReference type="Pfam" id="PF00258">
    <property type="entry name" value="Flavodoxin_1"/>
    <property type="match status" value="1"/>
</dbReference>
<dbReference type="PROSITE" id="PS50902">
    <property type="entry name" value="FLAVODOXIN_LIKE"/>
    <property type="match status" value="1"/>
</dbReference>
<evidence type="ECO:0000259" key="1">
    <source>
        <dbReference type="PROSITE" id="PS50902"/>
    </source>
</evidence>
<dbReference type="PANTHER" id="PTHR43717">
    <property type="entry name" value="ANAEROBIC NITRIC OXIDE REDUCTASE FLAVORUBREDOXIN"/>
    <property type="match status" value="1"/>
</dbReference>
<dbReference type="PANTHER" id="PTHR43717:SF1">
    <property type="entry name" value="ANAEROBIC NITRIC OXIDE REDUCTASE FLAVORUBREDOXIN"/>
    <property type="match status" value="1"/>
</dbReference>
<dbReference type="Gene3D" id="3.40.50.360">
    <property type="match status" value="1"/>
</dbReference>
<keyword evidence="3" id="KW-1185">Reference proteome</keyword>
<dbReference type="SUPFAM" id="SSF52218">
    <property type="entry name" value="Flavoproteins"/>
    <property type="match status" value="1"/>
</dbReference>
<dbReference type="GO" id="GO:0010181">
    <property type="term" value="F:FMN binding"/>
    <property type="evidence" value="ECO:0007669"/>
    <property type="project" value="InterPro"/>
</dbReference>
<dbReference type="AlphaFoldDB" id="A0A1D7XI76"/>
<organism evidence="2 3">
    <name type="scientific">Clostridium taeniosporum</name>
    <dbReference type="NCBI Taxonomy" id="394958"/>
    <lineage>
        <taxon>Bacteria</taxon>
        <taxon>Bacillati</taxon>
        <taxon>Bacillota</taxon>
        <taxon>Clostridia</taxon>
        <taxon>Eubacteriales</taxon>
        <taxon>Clostridiaceae</taxon>
        <taxon>Clostridium</taxon>
    </lineage>
</organism>
<sequence>MKKVSIIYWSCGGSVEMLANMIADGAEEAGAKVTIKHVADATVVDVIEADSVAFGSPAMDEDNIEKLEMQPFLESLKDLPINNKKCILFGSHGWTDDKFMKLWANKMKSYGFDCIEELTVKEFATKENLENAQLLGRKLAK</sequence>
<dbReference type="RefSeq" id="WP_069679038.1">
    <property type="nucleotide sequence ID" value="NZ_CP017253.2"/>
</dbReference>
<protein>
    <submittedName>
        <fullName evidence="2">Flavodoxin</fullName>
    </submittedName>
</protein>
<name>A0A1D7XI76_9CLOT</name>
<proteinExistence type="predicted"/>
<dbReference type="NCBIfam" id="NF004050">
    <property type="entry name" value="PRK05569.1"/>
    <property type="match status" value="1"/>
</dbReference>
<evidence type="ECO:0000313" key="3">
    <source>
        <dbReference type="Proteomes" id="UP000094652"/>
    </source>
</evidence>
<dbReference type="STRING" id="394958.BGI42_03755"/>
<dbReference type="InterPro" id="IPR029039">
    <property type="entry name" value="Flavoprotein-like_sf"/>
</dbReference>
<dbReference type="OrthoDB" id="9790745at2"/>
<dbReference type="EMBL" id="CP017253">
    <property type="protein sequence ID" value="AOR22880.1"/>
    <property type="molecule type" value="Genomic_DNA"/>
</dbReference>
<feature type="domain" description="Flavodoxin-like" evidence="1">
    <location>
        <begin position="4"/>
        <end position="140"/>
    </location>
</feature>
<reference evidence="3" key="1">
    <citation type="submission" date="2016-09" db="EMBL/GenBank/DDBJ databases">
        <title>Genomics of Clostridium taeniosporum, an organism which forms endospores with ribbon-like appendages.</title>
        <authorList>
            <person name="Walker J.R."/>
        </authorList>
    </citation>
    <scope>NUCLEOTIDE SEQUENCE [LARGE SCALE GENOMIC DNA]</scope>
    <source>
        <strain evidence="3">1/k</strain>
    </source>
</reference>
<gene>
    <name evidence="2" type="ORF">BGI42_03755</name>
</gene>
<dbReference type="InterPro" id="IPR008254">
    <property type="entry name" value="Flavodoxin/NO_synth"/>
</dbReference>
<evidence type="ECO:0000313" key="2">
    <source>
        <dbReference type="EMBL" id="AOR22880.1"/>
    </source>
</evidence>